<accession>A0A7G9ZCD0</accession>
<keyword evidence="3" id="KW-0378">Hydrolase</keyword>
<dbReference type="Pfam" id="PF00149">
    <property type="entry name" value="Metallophos"/>
    <property type="match status" value="1"/>
</dbReference>
<dbReference type="Gene3D" id="2.60.120.380">
    <property type="match status" value="1"/>
</dbReference>
<dbReference type="InterPro" id="IPR013783">
    <property type="entry name" value="Ig-like_fold"/>
</dbReference>
<dbReference type="EC" id="3.1.4.53" evidence="3"/>
<feature type="domain" description="PKD" evidence="2">
    <location>
        <begin position="941"/>
        <end position="1021"/>
    </location>
</feature>
<dbReference type="InterPro" id="IPR029052">
    <property type="entry name" value="Metallo-depent_PP-like"/>
</dbReference>
<sequence length="1379" mass="149827">MKTKNIGKGVGDKFSVKNVWRSLIFCLVIFGLIGVADAQIFTEAVGGPGLDFGRSVVQDSDGNFVITGPWSYSGGTYSDLSLIKVNRSGGLISASVLKGPSGNDLSETGNAVIEPSSTISTGVTVSESEPNNDHTTADPVELGDDYTGEISANIDIDYVSFFAKAGTILQATTEFDNSYLELFDVDGTTLIAHGTNYGQAGVPSKITFTILTDGTYYLAVKKPWDSWPASYTLEIRTKDLVVVGHSNSFSSGFNATIARFSSDGNTLRWAKILSPPGGATSFGLSVTEVSDGGFVMTGPIWNHPNGQGMDLFIAKFSNDGNFLWGNVVGGSGDDCGSSVIEANNQDLVVAGWTTSFDAMDLLLARFDANGALLWAKAYGGAGSESGWSVIEVNSDLFVTGATNSFGAGGDDLLLVKFDLNGNHIWTKTLGGPNDDRGHSLVFTFCGGNYPPMAPCGIAITGATESFGQGGQDLLVTMFDLHGNYQWARTLNAADPGTANDGGFSVIDACYEYNIAGWEVPMNCKLAFAGYTYSWGTGGEDILFGTFDYYGYTACEEIVDAIVGPATLPSPGSLGSLTTDLDANPITPVIQDITPTVTPVCTTDFWQYTDVGPIDQPVVFSVASITDIHLRYGNPPFDQLKTVVDRINEAINAGEDIRFVMVLGDIGDEGYRCTSDPYIEVKEVLDSLLVPYIPLPGNHDVWYDDNDGATPPDRTQSWFEKPQEEIFNQVFSPQYDYLDNVVLPGWTKAAPVPVSCQPQGCSASMDCYFQDFAFDYMRYHFISPDWNSRGEICTKDKTDLIRGFPDLQKWTGNGAWDWFKNHLENYYNMGDENVLIFAHKPLSPRASKQGGWPFYNFLTFNSDQYADIVNLLSLYASSVDKWFVGDWHVCDGVSLCCEENITDDVNNNVGSHVLTNIETRSVSSYPIPPGENIRLVRVHDALKLDFDYSPSQPTVNTLITFLDQSATTSGTITTWDWDFGDGTHSGIQNPTYRYTEPGIYKVTLTVETSTGLKGSFATAIDVGTTQLTSEYEDATAYNNARRLIYDNGVLHLIYRWSPADWEAGLTYANSTDNGQTWFEVTRSTLTGGDYPGGPLMGLYPALGVDTSGKPYIVKERTGGLGIPVFDAARREKPLGWFSYDHVIESGSFGHPSVVVDSEGTLHIAISYDDGTSRKIRYYKGHPGGLIRIDNILDYEVIPAAGSGECQFASIALDNSEVPHVIRQQGLEIYHSYRQGLNDWSNPEQISSGNAQTPSLVADGSVLHAVWQEGDKVVYKKYDGGWPTTPTNVSTLSAGTIESYPQVGSRDGLICVVWADIAGGNYEIFYSWTVTGSWSSPVNLSNTPAKSQYPQAAICSVSPNELCVVWTEGNGPTYDIRSKCF</sequence>
<dbReference type="InterPro" id="IPR022409">
    <property type="entry name" value="PKD/Chitinase_dom"/>
</dbReference>
<dbReference type="Pfam" id="PF18911">
    <property type="entry name" value="PKD_4"/>
    <property type="match status" value="1"/>
</dbReference>
<dbReference type="CDD" id="cd00146">
    <property type="entry name" value="PKD"/>
    <property type="match status" value="1"/>
</dbReference>
<dbReference type="EMBL" id="MT631707">
    <property type="protein sequence ID" value="QNO57914.1"/>
    <property type="molecule type" value="Genomic_DNA"/>
</dbReference>
<dbReference type="InterPro" id="IPR000601">
    <property type="entry name" value="PKD_dom"/>
</dbReference>
<evidence type="ECO:0000313" key="3">
    <source>
        <dbReference type="EMBL" id="QNO57914.1"/>
    </source>
</evidence>
<protein>
    <submittedName>
        <fullName evidence="3">3',5'-cyclic adenosine monophosphate phosphodiesterase CpdA</fullName>
        <ecNumber evidence="3">3.1.4.53</ecNumber>
    </submittedName>
</protein>
<dbReference type="PROSITE" id="PS50093">
    <property type="entry name" value="PKD"/>
    <property type="match status" value="1"/>
</dbReference>
<dbReference type="GO" id="GO:0004115">
    <property type="term" value="F:3',5'-cyclic-AMP phosphodiesterase activity"/>
    <property type="evidence" value="ECO:0007669"/>
    <property type="project" value="UniProtKB-EC"/>
</dbReference>
<feature type="region of interest" description="Disordered" evidence="1">
    <location>
        <begin position="120"/>
        <end position="142"/>
    </location>
</feature>
<organism evidence="3">
    <name type="scientific">Candidatus Methanophaga sp. ANME-1 ERB7</name>
    <dbReference type="NCBI Taxonomy" id="2759913"/>
    <lineage>
        <taxon>Archaea</taxon>
        <taxon>Methanobacteriati</taxon>
        <taxon>Methanobacteriota</taxon>
        <taxon>Stenosarchaea group</taxon>
        <taxon>Methanomicrobia</taxon>
        <taxon>Candidatus Methanophagales</taxon>
        <taxon>Candidatus Methanophagaceae</taxon>
        <taxon>Candidatus Methanophaga</taxon>
    </lineage>
</organism>
<evidence type="ECO:0000256" key="1">
    <source>
        <dbReference type="SAM" id="MobiDB-lite"/>
    </source>
</evidence>
<feature type="compositionally biased region" description="Polar residues" evidence="1">
    <location>
        <begin position="120"/>
        <end position="129"/>
    </location>
</feature>
<reference evidence="3" key="1">
    <citation type="submission" date="2020-06" db="EMBL/GenBank/DDBJ databases">
        <title>Unique genomic features of the anaerobic methanotrophic archaea.</title>
        <authorList>
            <person name="Chadwick G.L."/>
            <person name="Skennerton C.T."/>
            <person name="Laso-Perez R."/>
            <person name="Leu A.O."/>
            <person name="Speth D.R."/>
            <person name="Yu H."/>
            <person name="Morgan-Lang C."/>
            <person name="Hatzenpichler R."/>
            <person name="Goudeau D."/>
            <person name="Malmstrom R."/>
            <person name="Brazelton W.J."/>
            <person name="Woyke T."/>
            <person name="Hallam S.J."/>
            <person name="Tyson G.W."/>
            <person name="Wegener G."/>
            <person name="Boetius A."/>
            <person name="Orphan V."/>
        </authorList>
    </citation>
    <scope>NUCLEOTIDE SEQUENCE</scope>
</reference>
<dbReference type="Gene3D" id="3.60.21.10">
    <property type="match status" value="1"/>
</dbReference>
<dbReference type="SMART" id="SM00089">
    <property type="entry name" value="PKD"/>
    <property type="match status" value="1"/>
</dbReference>
<dbReference type="PANTHER" id="PTHR42754">
    <property type="entry name" value="ENDOGLUCANASE"/>
    <property type="match status" value="1"/>
</dbReference>
<dbReference type="SUPFAM" id="SSF56300">
    <property type="entry name" value="Metallo-dependent phosphatases"/>
    <property type="match status" value="1"/>
</dbReference>
<dbReference type="InterPro" id="IPR035986">
    <property type="entry name" value="PKD_dom_sf"/>
</dbReference>
<gene>
    <name evidence="3" type="primary">cpdA</name>
    <name evidence="3" type="ORF">GHLLLOKB_00002</name>
</gene>
<dbReference type="Gene3D" id="2.60.40.10">
    <property type="entry name" value="Immunoglobulins"/>
    <property type="match status" value="1"/>
</dbReference>
<dbReference type="InterPro" id="IPR004843">
    <property type="entry name" value="Calcineurin-like_PHP"/>
</dbReference>
<dbReference type="SUPFAM" id="SSF89372">
    <property type="entry name" value="Fucose-specific lectin"/>
    <property type="match status" value="1"/>
</dbReference>
<dbReference type="SUPFAM" id="SSF89260">
    <property type="entry name" value="Collagen-binding domain"/>
    <property type="match status" value="1"/>
</dbReference>
<dbReference type="PANTHER" id="PTHR42754:SF1">
    <property type="entry name" value="LIPOPROTEIN"/>
    <property type="match status" value="1"/>
</dbReference>
<name>A0A7G9ZCD0_9EURY</name>
<proteinExistence type="predicted"/>
<evidence type="ECO:0000259" key="2">
    <source>
        <dbReference type="PROSITE" id="PS50093"/>
    </source>
</evidence>
<dbReference type="SUPFAM" id="SSF49299">
    <property type="entry name" value="PKD domain"/>
    <property type="match status" value="1"/>
</dbReference>